<dbReference type="SUPFAM" id="SSF56672">
    <property type="entry name" value="DNA/RNA polymerases"/>
    <property type="match status" value="1"/>
</dbReference>
<sequence>MMANAHWFCRWPNAVCLCSTPRTSDHSPLLLRGYAPCTSEHLFQFDNFLATAPSFIDLVQGIWRHDIHGKTMYAITRKLKALKPVLRAKRKERGSFRQCHNEPRSNGSKAARRVSLKVFQITNGQGTRLTVKHDVVAEFISFFENLLGGHRQHRLLDINFLRPWARHVLTAEEADLLVEPIRYSEVKMAVFAIVEEKAPRPDGFSAGFYKAAWSIIGNDITANVQEFLFTGKLLKQVNATLLTLIPKVSTPTSVTDYRPISCCNVFYKIITKIIVQRMHGVMGKLVSPSQNAFVPGRRISYNILLAQELFSGYNRRNLPPRCALKECLSTAAYSVSLNGELHGFFKGARGLRQGDPMSPYLFVLAMEVLNLLLLQRVEQSEHFQFHWLCKDVYLLSLCFADDLLLFCKVDEHSVILFRDGLQLFAEWSGLQANVSMS</sequence>
<dbReference type="InterPro" id="IPR000477">
    <property type="entry name" value="RT_dom"/>
</dbReference>
<dbReference type="EMBL" id="JACGWN010000013">
    <property type="protein sequence ID" value="KAL0411318.1"/>
    <property type="molecule type" value="Genomic_DNA"/>
</dbReference>
<dbReference type="PANTHER" id="PTHR46890:SF48">
    <property type="entry name" value="RNA-DIRECTED DNA POLYMERASE"/>
    <property type="match status" value="1"/>
</dbReference>
<feature type="domain" description="Reverse transcriptase" evidence="1">
    <location>
        <begin position="226"/>
        <end position="437"/>
    </location>
</feature>
<comment type="caution">
    <text evidence="2">The sequence shown here is derived from an EMBL/GenBank/DDBJ whole genome shotgun (WGS) entry which is preliminary data.</text>
</comment>
<protein>
    <recommendedName>
        <fullName evidence="1">Reverse transcriptase domain-containing protein</fullName>
    </recommendedName>
</protein>
<reference evidence="2" key="2">
    <citation type="journal article" date="2024" name="Plant">
        <title>Genomic evolution and insights into agronomic trait innovations of Sesamum species.</title>
        <authorList>
            <person name="Miao H."/>
            <person name="Wang L."/>
            <person name="Qu L."/>
            <person name="Liu H."/>
            <person name="Sun Y."/>
            <person name="Le M."/>
            <person name="Wang Q."/>
            <person name="Wei S."/>
            <person name="Zheng Y."/>
            <person name="Lin W."/>
            <person name="Duan Y."/>
            <person name="Cao H."/>
            <person name="Xiong S."/>
            <person name="Wang X."/>
            <person name="Wei L."/>
            <person name="Li C."/>
            <person name="Ma Q."/>
            <person name="Ju M."/>
            <person name="Zhao R."/>
            <person name="Li G."/>
            <person name="Mu C."/>
            <person name="Tian Q."/>
            <person name="Mei H."/>
            <person name="Zhang T."/>
            <person name="Gao T."/>
            <person name="Zhang H."/>
        </authorList>
    </citation>
    <scope>NUCLEOTIDE SEQUENCE</scope>
    <source>
        <strain evidence="2">KEN1</strain>
    </source>
</reference>
<organism evidence="2">
    <name type="scientific">Sesamum latifolium</name>
    <dbReference type="NCBI Taxonomy" id="2727402"/>
    <lineage>
        <taxon>Eukaryota</taxon>
        <taxon>Viridiplantae</taxon>
        <taxon>Streptophyta</taxon>
        <taxon>Embryophyta</taxon>
        <taxon>Tracheophyta</taxon>
        <taxon>Spermatophyta</taxon>
        <taxon>Magnoliopsida</taxon>
        <taxon>eudicotyledons</taxon>
        <taxon>Gunneridae</taxon>
        <taxon>Pentapetalae</taxon>
        <taxon>asterids</taxon>
        <taxon>lamiids</taxon>
        <taxon>Lamiales</taxon>
        <taxon>Pedaliaceae</taxon>
        <taxon>Sesamum</taxon>
    </lineage>
</organism>
<dbReference type="PANTHER" id="PTHR46890">
    <property type="entry name" value="NON-LTR RETROLELEMENT REVERSE TRANSCRIPTASE-LIKE PROTEIN-RELATED"/>
    <property type="match status" value="1"/>
</dbReference>
<dbReference type="InterPro" id="IPR052343">
    <property type="entry name" value="Retrotransposon-Effector_Assoc"/>
</dbReference>
<dbReference type="Pfam" id="PF00078">
    <property type="entry name" value="RVT_1"/>
    <property type="match status" value="1"/>
</dbReference>
<evidence type="ECO:0000313" key="2">
    <source>
        <dbReference type="EMBL" id="KAL0411318.1"/>
    </source>
</evidence>
<dbReference type="CDD" id="cd01650">
    <property type="entry name" value="RT_nLTR_like"/>
    <property type="match status" value="1"/>
</dbReference>
<dbReference type="InterPro" id="IPR043502">
    <property type="entry name" value="DNA/RNA_pol_sf"/>
</dbReference>
<reference evidence="2" key="1">
    <citation type="submission" date="2020-06" db="EMBL/GenBank/DDBJ databases">
        <authorList>
            <person name="Li T."/>
            <person name="Hu X."/>
            <person name="Zhang T."/>
            <person name="Song X."/>
            <person name="Zhang H."/>
            <person name="Dai N."/>
            <person name="Sheng W."/>
            <person name="Hou X."/>
            <person name="Wei L."/>
        </authorList>
    </citation>
    <scope>NUCLEOTIDE SEQUENCE</scope>
    <source>
        <strain evidence="2">KEN1</strain>
        <tissue evidence="2">Leaf</tissue>
    </source>
</reference>
<proteinExistence type="predicted"/>
<dbReference type="AlphaFoldDB" id="A0AAW2U458"/>
<gene>
    <name evidence="2" type="ORF">Slati_3721500</name>
</gene>
<name>A0AAW2U458_9LAMI</name>
<accession>A0AAW2U458</accession>
<dbReference type="PROSITE" id="PS50878">
    <property type="entry name" value="RT_POL"/>
    <property type="match status" value="1"/>
</dbReference>
<evidence type="ECO:0000259" key="1">
    <source>
        <dbReference type="PROSITE" id="PS50878"/>
    </source>
</evidence>